<organism evidence="6 7">
    <name type="scientific">Drosophila ananassae</name>
    <name type="common">Fruit fly</name>
    <dbReference type="NCBI Taxonomy" id="7217"/>
    <lineage>
        <taxon>Eukaryota</taxon>
        <taxon>Metazoa</taxon>
        <taxon>Ecdysozoa</taxon>
        <taxon>Arthropoda</taxon>
        <taxon>Hexapoda</taxon>
        <taxon>Insecta</taxon>
        <taxon>Pterygota</taxon>
        <taxon>Neoptera</taxon>
        <taxon>Endopterygota</taxon>
        <taxon>Diptera</taxon>
        <taxon>Brachycera</taxon>
        <taxon>Muscomorpha</taxon>
        <taxon>Ephydroidea</taxon>
        <taxon>Drosophilidae</taxon>
        <taxon>Drosophila</taxon>
        <taxon>Sophophora</taxon>
    </lineage>
</organism>
<comment type="similarity">
    <text evidence="1">Belongs to the strictosidine synthase family.</text>
</comment>
<keyword evidence="3" id="KW-0325">Glycoprotein</keyword>
<keyword evidence="4" id="KW-0472">Membrane</keyword>
<evidence type="ECO:0000259" key="5">
    <source>
        <dbReference type="Pfam" id="PF03088"/>
    </source>
</evidence>
<sequence length="417" mass="46403">MGFIQSFLKKCVYFVIFLGAIFFLPGLPPNTTFQFKEYVIKPPRELTGVLQLNTHLDGAKHLFKGQVFGPENLLRGKEGLYTGIHGGEVVQLNVEKELLETITKVGEPCDYMFDDKKCGYPVGLALDTKGNNLIVGDAYHGLWEVNIKSNKKTQLVSPKEILPGTRVDRPAQLFNSVAVARNGDIYWTDSLSDDVALVLFANPSGRLFRYDRERRTNEVLLDGLAFANGVALSPNEDFVVVVETAAMRLLKYYLKGSRAGQTEVFVDGLPGLPDNLTPDSEGIWVPLGLSVDSENPNVFAKLSPHPKLRFFLSRVVALIQAPFQFFNSVYPNNFAAHLFHSATSWFSSLSPNRSTVLRVDWNGNIVKAFHGFDRSAAGISHAVEYNGHLYLGSPFNPYIIQVKLPETDDKSTNKQKV</sequence>
<dbReference type="GO" id="GO:0012505">
    <property type="term" value="C:endomembrane system"/>
    <property type="evidence" value="ECO:0007669"/>
    <property type="project" value="TreeGrafter"/>
</dbReference>
<dbReference type="FunFam" id="2.120.10.30:FF:000065">
    <property type="entry name" value="Hemomucin"/>
    <property type="match status" value="1"/>
</dbReference>
<dbReference type="Gene3D" id="2.120.10.30">
    <property type="entry name" value="TolB, C-terminal domain"/>
    <property type="match status" value="1"/>
</dbReference>
<dbReference type="HOGENOM" id="CLU_023267_1_0_1"/>
<dbReference type="EMBL" id="CH902617">
    <property type="protein sequence ID" value="EDV43935.2"/>
    <property type="molecule type" value="Genomic_DNA"/>
</dbReference>
<accession>B3LXP1</accession>
<dbReference type="Proteomes" id="UP000007801">
    <property type="component" value="Unassembled WGS sequence"/>
</dbReference>
<dbReference type="eggNOG" id="KOG1520">
    <property type="taxonomic scope" value="Eukaryota"/>
</dbReference>
<evidence type="ECO:0000313" key="6">
    <source>
        <dbReference type="EMBL" id="EDV43935.2"/>
    </source>
</evidence>
<dbReference type="KEGG" id="dan:6501498"/>
<keyword evidence="4" id="KW-0812">Transmembrane</keyword>
<dbReference type="PANTHER" id="PTHR10426">
    <property type="entry name" value="STRICTOSIDINE SYNTHASE-RELATED"/>
    <property type="match status" value="1"/>
</dbReference>
<dbReference type="PANTHER" id="PTHR10426:SF88">
    <property type="entry name" value="ADIPOCYTE PLASMA MEMBRANE-ASSOCIATED PROTEIN HEMOMUCIN-RELATED"/>
    <property type="match status" value="1"/>
</dbReference>
<dbReference type="FunCoup" id="B3LXP1">
    <property type="interactions" value="201"/>
</dbReference>
<gene>
    <name evidence="6" type="primary">Dana\GF18728</name>
    <name evidence="6" type="synonym">dana_GLEANR_19985</name>
    <name evidence="6" type="ORF">GF18728</name>
</gene>
<dbReference type="InterPro" id="IPR011042">
    <property type="entry name" value="6-blade_b-propeller_TolB-like"/>
</dbReference>
<dbReference type="GO" id="GO:0016829">
    <property type="term" value="F:lyase activity"/>
    <property type="evidence" value="ECO:0007669"/>
    <property type="project" value="UniProtKB-KW"/>
</dbReference>
<protein>
    <recommendedName>
        <fullName evidence="5">Strictosidine synthase conserved region domain-containing protein</fullName>
    </recommendedName>
</protein>
<feature type="domain" description="Strictosidine synthase conserved region" evidence="5">
    <location>
        <begin position="175"/>
        <end position="256"/>
    </location>
</feature>
<dbReference type="OrthoDB" id="5307922at2759"/>
<evidence type="ECO:0000256" key="3">
    <source>
        <dbReference type="ARBA" id="ARBA00023180"/>
    </source>
</evidence>
<feature type="transmembrane region" description="Helical" evidence="4">
    <location>
        <begin position="12"/>
        <end position="28"/>
    </location>
</feature>
<name>B3LXP1_DROAN</name>
<dbReference type="GO" id="GO:0016787">
    <property type="term" value="F:hydrolase activity"/>
    <property type="evidence" value="ECO:0007669"/>
    <property type="project" value="TreeGrafter"/>
</dbReference>
<keyword evidence="4" id="KW-1133">Transmembrane helix</keyword>
<dbReference type="GeneID" id="6501498"/>
<keyword evidence="2" id="KW-0597">Phosphoprotein</keyword>
<proteinExistence type="inferred from homology"/>
<evidence type="ECO:0000256" key="1">
    <source>
        <dbReference type="ARBA" id="ARBA00009191"/>
    </source>
</evidence>
<dbReference type="SUPFAM" id="SSF63829">
    <property type="entry name" value="Calcium-dependent phosphotriesterase"/>
    <property type="match status" value="1"/>
</dbReference>
<evidence type="ECO:0000256" key="2">
    <source>
        <dbReference type="ARBA" id="ARBA00022553"/>
    </source>
</evidence>
<dbReference type="Pfam" id="PF20067">
    <property type="entry name" value="SSL_N"/>
    <property type="match status" value="1"/>
</dbReference>
<evidence type="ECO:0000256" key="4">
    <source>
        <dbReference type="SAM" id="Phobius"/>
    </source>
</evidence>
<dbReference type="CTD" id="43424"/>
<dbReference type="InParanoid" id="B3LXP1"/>
<reference evidence="6 7" key="1">
    <citation type="journal article" date="2007" name="Nature">
        <title>Evolution of genes and genomes on the Drosophila phylogeny.</title>
        <authorList>
            <consortium name="Drosophila 12 Genomes Consortium"/>
            <person name="Clark A.G."/>
            <person name="Eisen M.B."/>
            <person name="Smith D.R."/>
            <person name="Bergman C.M."/>
            <person name="Oliver B."/>
            <person name="Markow T.A."/>
            <person name="Kaufman T.C."/>
            <person name="Kellis M."/>
            <person name="Gelbart W."/>
            <person name="Iyer V.N."/>
            <person name="Pollard D.A."/>
            <person name="Sackton T.B."/>
            <person name="Larracuente A.M."/>
            <person name="Singh N.D."/>
            <person name="Abad J.P."/>
            <person name="Abt D.N."/>
            <person name="Adryan B."/>
            <person name="Aguade M."/>
            <person name="Akashi H."/>
            <person name="Anderson W.W."/>
            <person name="Aquadro C.F."/>
            <person name="Ardell D.H."/>
            <person name="Arguello R."/>
            <person name="Artieri C.G."/>
            <person name="Barbash D.A."/>
            <person name="Barker D."/>
            <person name="Barsanti P."/>
            <person name="Batterham P."/>
            <person name="Batzoglou S."/>
            <person name="Begun D."/>
            <person name="Bhutkar A."/>
            <person name="Blanco E."/>
            <person name="Bosak S.A."/>
            <person name="Bradley R.K."/>
            <person name="Brand A.D."/>
            <person name="Brent M.R."/>
            <person name="Brooks A.N."/>
            <person name="Brown R.H."/>
            <person name="Butlin R.K."/>
            <person name="Caggese C."/>
            <person name="Calvi B.R."/>
            <person name="Bernardo de Carvalho A."/>
            <person name="Caspi A."/>
            <person name="Castrezana S."/>
            <person name="Celniker S.E."/>
            <person name="Chang J.L."/>
            <person name="Chapple C."/>
            <person name="Chatterji S."/>
            <person name="Chinwalla A."/>
            <person name="Civetta A."/>
            <person name="Clifton S.W."/>
            <person name="Comeron J.M."/>
            <person name="Costello J.C."/>
            <person name="Coyne J.A."/>
            <person name="Daub J."/>
            <person name="David R.G."/>
            <person name="Delcher A.L."/>
            <person name="Delehaunty K."/>
            <person name="Do C.B."/>
            <person name="Ebling H."/>
            <person name="Edwards K."/>
            <person name="Eickbush T."/>
            <person name="Evans J.D."/>
            <person name="Filipski A."/>
            <person name="Findeiss S."/>
            <person name="Freyhult E."/>
            <person name="Fulton L."/>
            <person name="Fulton R."/>
            <person name="Garcia A.C."/>
            <person name="Gardiner A."/>
            <person name="Garfield D.A."/>
            <person name="Garvin B.E."/>
            <person name="Gibson G."/>
            <person name="Gilbert D."/>
            <person name="Gnerre S."/>
            <person name="Godfrey J."/>
            <person name="Good R."/>
            <person name="Gotea V."/>
            <person name="Gravely B."/>
            <person name="Greenberg A.J."/>
            <person name="Griffiths-Jones S."/>
            <person name="Gross S."/>
            <person name="Guigo R."/>
            <person name="Gustafson E.A."/>
            <person name="Haerty W."/>
            <person name="Hahn M.W."/>
            <person name="Halligan D.L."/>
            <person name="Halpern A.L."/>
            <person name="Halter G.M."/>
            <person name="Han M.V."/>
            <person name="Heger A."/>
            <person name="Hillier L."/>
            <person name="Hinrichs A.S."/>
            <person name="Holmes I."/>
            <person name="Hoskins R.A."/>
            <person name="Hubisz M.J."/>
            <person name="Hultmark D."/>
            <person name="Huntley M.A."/>
            <person name="Jaffe D.B."/>
            <person name="Jagadeeshan S."/>
            <person name="Jeck W.R."/>
            <person name="Johnson J."/>
            <person name="Jones C.D."/>
            <person name="Jordan W.C."/>
            <person name="Karpen G.H."/>
            <person name="Kataoka E."/>
            <person name="Keightley P.D."/>
            <person name="Kheradpour P."/>
            <person name="Kirkness E.F."/>
            <person name="Koerich L.B."/>
            <person name="Kristiansen K."/>
            <person name="Kudrna D."/>
            <person name="Kulathinal R.J."/>
            <person name="Kumar S."/>
            <person name="Kwok R."/>
            <person name="Lander E."/>
            <person name="Langley C.H."/>
            <person name="Lapoint R."/>
            <person name="Lazzaro B.P."/>
            <person name="Lee S.J."/>
            <person name="Levesque L."/>
            <person name="Li R."/>
            <person name="Lin C.F."/>
            <person name="Lin M.F."/>
            <person name="Lindblad-Toh K."/>
            <person name="Llopart A."/>
            <person name="Long M."/>
            <person name="Low L."/>
            <person name="Lozovsky E."/>
            <person name="Lu J."/>
            <person name="Luo M."/>
            <person name="Machado C.A."/>
            <person name="Makalowski W."/>
            <person name="Marzo M."/>
            <person name="Matsuda M."/>
            <person name="Matzkin L."/>
            <person name="McAllister B."/>
            <person name="McBride C.S."/>
            <person name="McKernan B."/>
            <person name="McKernan K."/>
            <person name="Mendez-Lago M."/>
            <person name="Minx P."/>
            <person name="Mollenhauer M.U."/>
            <person name="Montooth K."/>
            <person name="Mount S.M."/>
            <person name="Mu X."/>
            <person name="Myers E."/>
            <person name="Negre B."/>
            <person name="Newfeld S."/>
            <person name="Nielsen R."/>
            <person name="Noor M.A."/>
            <person name="O'Grady P."/>
            <person name="Pachter L."/>
            <person name="Papaceit M."/>
            <person name="Parisi M.J."/>
            <person name="Parisi M."/>
            <person name="Parts L."/>
            <person name="Pedersen J.S."/>
            <person name="Pesole G."/>
            <person name="Phillippy A.M."/>
            <person name="Ponting C.P."/>
            <person name="Pop M."/>
            <person name="Porcelli D."/>
            <person name="Powell J.R."/>
            <person name="Prohaska S."/>
            <person name="Pruitt K."/>
            <person name="Puig M."/>
            <person name="Quesneville H."/>
            <person name="Ram K.R."/>
            <person name="Rand D."/>
            <person name="Rasmussen M.D."/>
            <person name="Reed L.K."/>
            <person name="Reenan R."/>
            <person name="Reily A."/>
            <person name="Remington K.A."/>
            <person name="Rieger T.T."/>
            <person name="Ritchie M.G."/>
            <person name="Robin C."/>
            <person name="Rogers Y.H."/>
            <person name="Rohde C."/>
            <person name="Rozas J."/>
            <person name="Rubenfield M.J."/>
            <person name="Ruiz A."/>
            <person name="Russo S."/>
            <person name="Salzberg S.L."/>
            <person name="Sanchez-Gracia A."/>
            <person name="Saranga D.J."/>
            <person name="Sato H."/>
            <person name="Schaeffer S.W."/>
            <person name="Schatz M.C."/>
            <person name="Schlenke T."/>
            <person name="Schwartz R."/>
            <person name="Segarra C."/>
            <person name="Singh R.S."/>
            <person name="Sirot L."/>
            <person name="Sirota M."/>
            <person name="Sisneros N.B."/>
            <person name="Smith C.D."/>
            <person name="Smith T.F."/>
            <person name="Spieth J."/>
            <person name="Stage D.E."/>
            <person name="Stark A."/>
            <person name="Stephan W."/>
            <person name="Strausberg R.L."/>
            <person name="Strempel S."/>
            <person name="Sturgill D."/>
            <person name="Sutton G."/>
            <person name="Sutton G.G."/>
            <person name="Tao W."/>
            <person name="Teichmann S."/>
            <person name="Tobari Y.N."/>
            <person name="Tomimura Y."/>
            <person name="Tsolas J.M."/>
            <person name="Valente V.L."/>
            <person name="Venter E."/>
            <person name="Venter J.C."/>
            <person name="Vicario S."/>
            <person name="Vieira F.G."/>
            <person name="Vilella A.J."/>
            <person name="Villasante A."/>
            <person name="Walenz B."/>
            <person name="Wang J."/>
            <person name="Wasserman M."/>
            <person name="Watts T."/>
            <person name="Wilson D."/>
            <person name="Wilson R.K."/>
            <person name="Wing R.A."/>
            <person name="Wolfner M.F."/>
            <person name="Wong A."/>
            <person name="Wong G.K."/>
            <person name="Wu C.I."/>
            <person name="Wu G."/>
            <person name="Yamamoto D."/>
            <person name="Yang H.P."/>
            <person name="Yang S.P."/>
            <person name="Yorke J.A."/>
            <person name="Yoshida K."/>
            <person name="Zdobnov E."/>
            <person name="Zhang P."/>
            <person name="Zhang Y."/>
            <person name="Zimin A.V."/>
            <person name="Baldwin J."/>
            <person name="Abdouelleil A."/>
            <person name="Abdulkadir J."/>
            <person name="Abebe A."/>
            <person name="Abera B."/>
            <person name="Abreu J."/>
            <person name="Acer S.C."/>
            <person name="Aftuck L."/>
            <person name="Alexander A."/>
            <person name="An P."/>
            <person name="Anderson E."/>
            <person name="Anderson S."/>
            <person name="Arachi H."/>
            <person name="Azer M."/>
            <person name="Bachantsang P."/>
            <person name="Barry A."/>
            <person name="Bayul T."/>
            <person name="Berlin A."/>
            <person name="Bessette D."/>
            <person name="Bloom T."/>
            <person name="Blye J."/>
            <person name="Boguslavskiy L."/>
            <person name="Bonnet C."/>
            <person name="Boukhgalter B."/>
            <person name="Bourzgui I."/>
            <person name="Brown A."/>
            <person name="Cahill P."/>
            <person name="Channer S."/>
            <person name="Cheshatsang Y."/>
            <person name="Chuda L."/>
            <person name="Citroen M."/>
            <person name="Collymore A."/>
            <person name="Cooke P."/>
            <person name="Costello M."/>
            <person name="D'Aco K."/>
            <person name="Daza R."/>
            <person name="De Haan G."/>
            <person name="DeGray S."/>
            <person name="DeMaso C."/>
            <person name="Dhargay N."/>
            <person name="Dooley K."/>
            <person name="Dooley E."/>
            <person name="Doricent M."/>
            <person name="Dorje P."/>
            <person name="Dorjee K."/>
            <person name="Dupes A."/>
            <person name="Elong R."/>
            <person name="Falk J."/>
            <person name="Farina A."/>
            <person name="Faro S."/>
            <person name="Ferguson D."/>
            <person name="Fisher S."/>
            <person name="Foley C.D."/>
            <person name="Franke A."/>
            <person name="Friedrich D."/>
            <person name="Gadbois L."/>
            <person name="Gearin G."/>
            <person name="Gearin C.R."/>
            <person name="Giannoukos G."/>
            <person name="Goode T."/>
            <person name="Graham J."/>
            <person name="Grandbois E."/>
            <person name="Grewal S."/>
            <person name="Gyaltsen K."/>
            <person name="Hafez N."/>
            <person name="Hagos B."/>
            <person name="Hall J."/>
            <person name="Henson C."/>
            <person name="Hollinger A."/>
            <person name="Honan T."/>
            <person name="Huard M.D."/>
            <person name="Hughes L."/>
            <person name="Hurhula B."/>
            <person name="Husby M.E."/>
            <person name="Kamat A."/>
            <person name="Kanga B."/>
            <person name="Kashin S."/>
            <person name="Khazanovich D."/>
            <person name="Kisner P."/>
            <person name="Lance K."/>
            <person name="Lara M."/>
            <person name="Lee W."/>
            <person name="Lennon N."/>
            <person name="Letendre F."/>
            <person name="LeVine R."/>
            <person name="Lipovsky A."/>
            <person name="Liu X."/>
            <person name="Liu J."/>
            <person name="Liu S."/>
            <person name="Lokyitsang T."/>
            <person name="Lokyitsang Y."/>
            <person name="Lubonja R."/>
            <person name="Lui A."/>
            <person name="MacDonald P."/>
            <person name="Magnisalis V."/>
            <person name="Maru K."/>
            <person name="Matthews C."/>
            <person name="McCusker W."/>
            <person name="McDonough S."/>
            <person name="Mehta T."/>
            <person name="Meldrim J."/>
            <person name="Meneus L."/>
            <person name="Mihai O."/>
            <person name="Mihalev A."/>
            <person name="Mihova T."/>
            <person name="Mittelman R."/>
            <person name="Mlenga V."/>
            <person name="Montmayeur A."/>
            <person name="Mulrain L."/>
            <person name="Navidi A."/>
            <person name="Naylor J."/>
            <person name="Negash T."/>
            <person name="Nguyen T."/>
            <person name="Nguyen N."/>
            <person name="Nicol R."/>
            <person name="Norbu C."/>
            <person name="Norbu N."/>
            <person name="Novod N."/>
            <person name="O'Neill B."/>
            <person name="Osman S."/>
            <person name="Markiewicz E."/>
            <person name="Oyono O.L."/>
            <person name="Patti C."/>
            <person name="Phunkhang P."/>
            <person name="Pierre F."/>
            <person name="Priest M."/>
            <person name="Raghuraman S."/>
            <person name="Rege F."/>
            <person name="Reyes R."/>
            <person name="Rise C."/>
            <person name="Rogov P."/>
            <person name="Ross K."/>
            <person name="Ryan E."/>
            <person name="Settipalli S."/>
            <person name="Shea T."/>
            <person name="Sherpa N."/>
            <person name="Shi L."/>
            <person name="Shih D."/>
            <person name="Sparrow T."/>
            <person name="Spaulding J."/>
            <person name="Stalker J."/>
            <person name="Stange-Thomann N."/>
            <person name="Stavropoulos S."/>
            <person name="Stone C."/>
            <person name="Strader C."/>
            <person name="Tesfaye S."/>
            <person name="Thomson T."/>
            <person name="Thoulutsang Y."/>
            <person name="Thoulutsang D."/>
            <person name="Topham K."/>
            <person name="Topping I."/>
            <person name="Tsamla T."/>
            <person name="Vassiliev H."/>
            <person name="Vo A."/>
            <person name="Wangchuk T."/>
            <person name="Wangdi T."/>
            <person name="Weiand M."/>
            <person name="Wilkinson J."/>
            <person name="Wilson A."/>
            <person name="Yadav S."/>
            <person name="Young G."/>
            <person name="Yu Q."/>
            <person name="Zembek L."/>
            <person name="Zhong D."/>
            <person name="Zimmer A."/>
            <person name="Zwirko Z."/>
            <person name="Jaffe D.B."/>
            <person name="Alvarez P."/>
            <person name="Brockman W."/>
            <person name="Butler J."/>
            <person name="Chin C."/>
            <person name="Gnerre S."/>
            <person name="Grabherr M."/>
            <person name="Kleber M."/>
            <person name="Mauceli E."/>
            <person name="MacCallum I."/>
        </authorList>
    </citation>
    <scope>NUCLEOTIDE SEQUENCE [LARGE SCALE GENOMIC DNA]</scope>
    <source>
        <strain evidence="7">Tucson 14024-0371.13</strain>
    </source>
</reference>
<dbReference type="Pfam" id="PF03088">
    <property type="entry name" value="Str_synth"/>
    <property type="match status" value="1"/>
</dbReference>
<dbReference type="InterPro" id="IPR018119">
    <property type="entry name" value="Strictosidine_synth_cons-reg"/>
</dbReference>
<keyword evidence="6" id="KW-0456">Lyase</keyword>
<dbReference type="STRING" id="7217.B3LXP1"/>
<evidence type="ECO:0000313" key="7">
    <source>
        <dbReference type="Proteomes" id="UP000007801"/>
    </source>
</evidence>
<dbReference type="AlphaFoldDB" id="B3LXP1"/>
<keyword evidence="7" id="KW-1185">Reference proteome</keyword>